<evidence type="ECO:0000256" key="1">
    <source>
        <dbReference type="SAM" id="SignalP"/>
    </source>
</evidence>
<dbReference type="EMBL" id="QYUJ01000014">
    <property type="protein sequence ID" value="RJF72928.1"/>
    <property type="molecule type" value="Genomic_DNA"/>
</dbReference>
<gene>
    <name evidence="2" type="ORF">D3875_16650</name>
</gene>
<name>A0A418V9X2_9DEIO</name>
<keyword evidence="3" id="KW-1185">Reference proteome</keyword>
<proteinExistence type="predicted"/>
<sequence>MLTGRGLSTSLLYTQGMRNVTLAVLLLGLTATTQASAASTLGGQWQGQAGEQSIHLTLTQQAGNVIGTADLGFAWNTAERQFDVTGQLDTDSADLKLLNASGQPVYLLACRFTTGWHCTLSAESGVRSPRPDNVLSAAWAWAFALNAVQ</sequence>
<reference evidence="2 3" key="1">
    <citation type="submission" date="2018-09" db="EMBL/GenBank/DDBJ databases">
        <authorList>
            <person name="Zhu H."/>
        </authorList>
    </citation>
    <scope>NUCLEOTIDE SEQUENCE [LARGE SCALE GENOMIC DNA]</scope>
    <source>
        <strain evidence="2 3">K2S05-167</strain>
    </source>
</reference>
<dbReference type="Proteomes" id="UP000286287">
    <property type="component" value="Unassembled WGS sequence"/>
</dbReference>
<feature type="signal peptide" evidence="1">
    <location>
        <begin position="1"/>
        <end position="37"/>
    </location>
</feature>
<comment type="caution">
    <text evidence="2">The sequence shown here is derived from an EMBL/GenBank/DDBJ whole genome shotgun (WGS) entry which is preliminary data.</text>
</comment>
<dbReference type="AlphaFoldDB" id="A0A418V9X2"/>
<feature type="chain" id="PRO_5019473388" description="DUF2147 domain-containing protein" evidence="1">
    <location>
        <begin position="38"/>
        <end position="149"/>
    </location>
</feature>
<keyword evidence="1" id="KW-0732">Signal</keyword>
<protein>
    <recommendedName>
        <fullName evidence="4">DUF2147 domain-containing protein</fullName>
    </recommendedName>
</protein>
<accession>A0A418V9X2</accession>
<organism evidence="2 3">
    <name type="scientific">Deinococcus cavernae</name>
    <dbReference type="NCBI Taxonomy" id="2320857"/>
    <lineage>
        <taxon>Bacteria</taxon>
        <taxon>Thermotogati</taxon>
        <taxon>Deinococcota</taxon>
        <taxon>Deinococci</taxon>
        <taxon>Deinococcales</taxon>
        <taxon>Deinococcaceae</taxon>
        <taxon>Deinococcus</taxon>
    </lineage>
</organism>
<evidence type="ECO:0000313" key="2">
    <source>
        <dbReference type="EMBL" id="RJF72928.1"/>
    </source>
</evidence>
<evidence type="ECO:0000313" key="3">
    <source>
        <dbReference type="Proteomes" id="UP000286287"/>
    </source>
</evidence>
<evidence type="ECO:0008006" key="4">
    <source>
        <dbReference type="Google" id="ProtNLM"/>
    </source>
</evidence>